<evidence type="ECO:0000256" key="2">
    <source>
        <dbReference type="SAM" id="Phobius"/>
    </source>
</evidence>
<keyword evidence="2" id="KW-1133">Transmembrane helix</keyword>
<dbReference type="Proteomes" id="UP000683925">
    <property type="component" value="Unassembled WGS sequence"/>
</dbReference>
<keyword evidence="1" id="KW-0175">Coiled coil</keyword>
<feature type="transmembrane region" description="Helical" evidence="2">
    <location>
        <begin position="281"/>
        <end position="300"/>
    </location>
</feature>
<gene>
    <name evidence="3" type="ORF">POCTA_138.1.T1280184</name>
</gene>
<feature type="coiled-coil region" evidence="1">
    <location>
        <begin position="39"/>
        <end position="97"/>
    </location>
</feature>
<evidence type="ECO:0000313" key="4">
    <source>
        <dbReference type="Proteomes" id="UP000683925"/>
    </source>
</evidence>
<accession>A0A8S1XPA5</accession>
<evidence type="ECO:0008006" key="5">
    <source>
        <dbReference type="Google" id="ProtNLM"/>
    </source>
</evidence>
<keyword evidence="4" id="KW-1185">Reference proteome</keyword>
<proteinExistence type="predicted"/>
<comment type="caution">
    <text evidence="3">The sequence shown here is derived from an EMBL/GenBank/DDBJ whole genome shotgun (WGS) entry which is preliminary data.</text>
</comment>
<sequence>MVSRDNERYYRSEIIKKILNIIKKALDQENYIKIYQANHYEIHEEIKLLEQEIKDLKEQILLLSKKREVCTDQFEQLEQKEKELQDLNKQRLLSKKITQIKEDVLGKCKIILERKKNALQGKSDLNQKNKLNLSEEENQLLYKILEHRDKFYKHLLNNITNEFIAQMLFDNSMSINDKVSLLYKIDNVNLERIQDIPEELMSQKTQDQIYKLDRFNNNIKEHDENKDPTKVDFKEFKKKFTFICAAFTNEASIHHELQEFLTYKWKQIDQFYKIPLSIPNILITIPCALIMAISAGSELFKKSLFVQKMEKEKQEKLIQAQIQQKYFKEFEKKNR</sequence>
<evidence type="ECO:0000256" key="1">
    <source>
        <dbReference type="SAM" id="Coils"/>
    </source>
</evidence>
<dbReference type="AlphaFoldDB" id="A0A8S1XPA5"/>
<name>A0A8S1XPA5_PAROT</name>
<organism evidence="3 4">
    <name type="scientific">Paramecium octaurelia</name>
    <dbReference type="NCBI Taxonomy" id="43137"/>
    <lineage>
        <taxon>Eukaryota</taxon>
        <taxon>Sar</taxon>
        <taxon>Alveolata</taxon>
        <taxon>Ciliophora</taxon>
        <taxon>Intramacronucleata</taxon>
        <taxon>Oligohymenophorea</taxon>
        <taxon>Peniculida</taxon>
        <taxon>Parameciidae</taxon>
        <taxon>Paramecium</taxon>
    </lineage>
</organism>
<evidence type="ECO:0000313" key="3">
    <source>
        <dbReference type="EMBL" id="CAD8202985.1"/>
    </source>
</evidence>
<protein>
    <recommendedName>
        <fullName evidence="5">Transmembrane protein</fullName>
    </recommendedName>
</protein>
<keyword evidence="2" id="KW-0472">Membrane</keyword>
<reference evidence="3" key="1">
    <citation type="submission" date="2021-01" db="EMBL/GenBank/DDBJ databases">
        <authorList>
            <consortium name="Genoscope - CEA"/>
            <person name="William W."/>
        </authorList>
    </citation>
    <scope>NUCLEOTIDE SEQUENCE</scope>
</reference>
<dbReference type="EMBL" id="CAJJDP010000128">
    <property type="protein sequence ID" value="CAD8202985.1"/>
    <property type="molecule type" value="Genomic_DNA"/>
</dbReference>
<keyword evidence="2" id="KW-0812">Transmembrane</keyword>